<dbReference type="Proteomes" id="UP000307440">
    <property type="component" value="Unassembled WGS sequence"/>
</dbReference>
<dbReference type="AlphaFoldDB" id="A0A5C3KH86"/>
<evidence type="ECO:0000313" key="2">
    <source>
        <dbReference type="Proteomes" id="UP000307440"/>
    </source>
</evidence>
<keyword evidence="2" id="KW-1185">Reference proteome</keyword>
<protein>
    <submittedName>
        <fullName evidence="1">Uncharacterized protein</fullName>
    </submittedName>
</protein>
<organism evidence="1 2">
    <name type="scientific">Coprinopsis marcescibilis</name>
    <name type="common">Agaric fungus</name>
    <name type="synonym">Psathyrella marcescibilis</name>
    <dbReference type="NCBI Taxonomy" id="230819"/>
    <lineage>
        <taxon>Eukaryota</taxon>
        <taxon>Fungi</taxon>
        <taxon>Dikarya</taxon>
        <taxon>Basidiomycota</taxon>
        <taxon>Agaricomycotina</taxon>
        <taxon>Agaricomycetes</taxon>
        <taxon>Agaricomycetidae</taxon>
        <taxon>Agaricales</taxon>
        <taxon>Agaricineae</taxon>
        <taxon>Psathyrellaceae</taxon>
        <taxon>Coprinopsis</taxon>
    </lineage>
</organism>
<reference evidence="1 2" key="1">
    <citation type="journal article" date="2019" name="Nat. Ecol. Evol.">
        <title>Megaphylogeny resolves global patterns of mushroom evolution.</title>
        <authorList>
            <person name="Varga T."/>
            <person name="Krizsan K."/>
            <person name="Foldi C."/>
            <person name="Dima B."/>
            <person name="Sanchez-Garcia M."/>
            <person name="Sanchez-Ramirez S."/>
            <person name="Szollosi G.J."/>
            <person name="Szarkandi J.G."/>
            <person name="Papp V."/>
            <person name="Albert L."/>
            <person name="Andreopoulos W."/>
            <person name="Angelini C."/>
            <person name="Antonin V."/>
            <person name="Barry K.W."/>
            <person name="Bougher N.L."/>
            <person name="Buchanan P."/>
            <person name="Buyck B."/>
            <person name="Bense V."/>
            <person name="Catcheside P."/>
            <person name="Chovatia M."/>
            <person name="Cooper J."/>
            <person name="Damon W."/>
            <person name="Desjardin D."/>
            <person name="Finy P."/>
            <person name="Geml J."/>
            <person name="Haridas S."/>
            <person name="Hughes K."/>
            <person name="Justo A."/>
            <person name="Karasinski D."/>
            <person name="Kautmanova I."/>
            <person name="Kiss B."/>
            <person name="Kocsube S."/>
            <person name="Kotiranta H."/>
            <person name="LaButti K.M."/>
            <person name="Lechner B.E."/>
            <person name="Liimatainen K."/>
            <person name="Lipzen A."/>
            <person name="Lukacs Z."/>
            <person name="Mihaltcheva S."/>
            <person name="Morgado L.N."/>
            <person name="Niskanen T."/>
            <person name="Noordeloos M.E."/>
            <person name="Ohm R.A."/>
            <person name="Ortiz-Santana B."/>
            <person name="Ovrebo C."/>
            <person name="Racz N."/>
            <person name="Riley R."/>
            <person name="Savchenko A."/>
            <person name="Shiryaev A."/>
            <person name="Soop K."/>
            <person name="Spirin V."/>
            <person name="Szebenyi C."/>
            <person name="Tomsovsky M."/>
            <person name="Tulloss R.E."/>
            <person name="Uehling J."/>
            <person name="Grigoriev I.V."/>
            <person name="Vagvolgyi C."/>
            <person name="Papp T."/>
            <person name="Martin F.M."/>
            <person name="Miettinen O."/>
            <person name="Hibbett D.S."/>
            <person name="Nagy L.G."/>
        </authorList>
    </citation>
    <scope>NUCLEOTIDE SEQUENCE [LARGE SCALE GENOMIC DNA]</scope>
    <source>
        <strain evidence="1 2">CBS 121175</strain>
    </source>
</reference>
<dbReference type="EMBL" id="ML210335">
    <property type="protein sequence ID" value="TFK19549.1"/>
    <property type="molecule type" value="Genomic_DNA"/>
</dbReference>
<evidence type="ECO:0000313" key="1">
    <source>
        <dbReference type="EMBL" id="TFK19549.1"/>
    </source>
</evidence>
<sequence>MTTIRPTGDQVLLVFDDTSPRFQWSNFTQDEFLVYRDRAQPNRPDQSNNIVIFALRYNDTGVSWNIGSGLEAPVDPYIKMVVSFQGVAAEFCGFWRPFDDRNMAHRRRGPGQLQGSSEW</sequence>
<accession>A0A5C3KH86</accession>
<proteinExistence type="predicted"/>
<gene>
    <name evidence="1" type="ORF">FA15DRAFT_172268</name>
</gene>
<name>A0A5C3KH86_COPMA</name>